<organism evidence="5 6">
    <name type="scientific">Tautonia plasticadhaerens</name>
    <dbReference type="NCBI Taxonomy" id="2527974"/>
    <lineage>
        <taxon>Bacteria</taxon>
        <taxon>Pseudomonadati</taxon>
        <taxon>Planctomycetota</taxon>
        <taxon>Planctomycetia</taxon>
        <taxon>Isosphaerales</taxon>
        <taxon>Isosphaeraceae</taxon>
        <taxon>Tautonia</taxon>
    </lineage>
</organism>
<dbReference type="InterPro" id="IPR001173">
    <property type="entry name" value="Glyco_trans_2-like"/>
</dbReference>
<dbReference type="KEGG" id="tpla:ElP_76110"/>
<dbReference type="Gene3D" id="3.90.550.10">
    <property type="entry name" value="Spore Coat Polysaccharide Biosynthesis Protein SpsA, Chain A"/>
    <property type="match status" value="1"/>
</dbReference>
<evidence type="ECO:0000313" key="6">
    <source>
        <dbReference type="Proteomes" id="UP000317835"/>
    </source>
</evidence>
<dbReference type="PANTHER" id="PTHR43685:SF5">
    <property type="entry name" value="GLYCOSYLTRANSFERASE EPSE-RELATED"/>
    <property type="match status" value="1"/>
</dbReference>
<dbReference type="PANTHER" id="PTHR43685">
    <property type="entry name" value="GLYCOSYLTRANSFERASE"/>
    <property type="match status" value="1"/>
</dbReference>
<dbReference type="Pfam" id="PF00535">
    <property type="entry name" value="Glycos_transf_2"/>
    <property type="match status" value="1"/>
</dbReference>
<evidence type="ECO:0000259" key="4">
    <source>
        <dbReference type="Pfam" id="PF00535"/>
    </source>
</evidence>
<feature type="domain" description="Glycosyltransferase 2-like" evidence="4">
    <location>
        <begin position="11"/>
        <end position="129"/>
    </location>
</feature>
<keyword evidence="6" id="KW-1185">Reference proteome</keyword>
<dbReference type="GO" id="GO:0016757">
    <property type="term" value="F:glycosyltransferase activity"/>
    <property type="evidence" value="ECO:0007669"/>
    <property type="project" value="UniProtKB-KW"/>
</dbReference>
<keyword evidence="3 5" id="KW-0808">Transferase</keyword>
<reference evidence="5 6" key="1">
    <citation type="submission" date="2019-02" db="EMBL/GenBank/DDBJ databases">
        <title>Deep-cultivation of Planctomycetes and their phenomic and genomic characterization uncovers novel biology.</title>
        <authorList>
            <person name="Wiegand S."/>
            <person name="Jogler M."/>
            <person name="Boedeker C."/>
            <person name="Pinto D."/>
            <person name="Vollmers J."/>
            <person name="Rivas-Marin E."/>
            <person name="Kohn T."/>
            <person name="Peeters S.H."/>
            <person name="Heuer A."/>
            <person name="Rast P."/>
            <person name="Oberbeckmann S."/>
            <person name="Bunk B."/>
            <person name="Jeske O."/>
            <person name="Meyerdierks A."/>
            <person name="Storesund J.E."/>
            <person name="Kallscheuer N."/>
            <person name="Luecker S."/>
            <person name="Lage O.M."/>
            <person name="Pohl T."/>
            <person name="Merkel B.J."/>
            <person name="Hornburger P."/>
            <person name="Mueller R.-W."/>
            <person name="Bruemmer F."/>
            <person name="Labrenz M."/>
            <person name="Spormann A.M."/>
            <person name="Op den Camp H."/>
            <person name="Overmann J."/>
            <person name="Amann R."/>
            <person name="Jetten M.S.M."/>
            <person name="Mascher T."/>
            <person name="Medema M.H."/>
            <person name="Devos D.P."/>
            <person name="Kaster A.-K."/>
            <person name="Ovreas L."/>
            <person name="Rohde M."/>
            <person name="Galperin M.Y."/>
            <person name="Jogler C."/>
        </authorList>
    </citation>
    <scope>NUCLEOTIDE SEQUENCE [LARGE SCALE GENOMIC DNA]</scope>
    <source>
        <strain evidence="5 6">ElP</strain>
        <plasmid evidence="6">pelp_4</plasmid>
    </source>
</reference>
<dbReference type="EC" id="2.4.-.-" evidence="5"/>
<evidence type="ECO:0000313" key="5">
    <source>
        <dbReference type="EMBL" id="QDV39639.1"/>
    </source>
</evidence>
<dbReference type="RefSeq" id="WP_145279880.1">
    <property type="nucleotide sequence ID" value="NZ_CP036430.1"/>
</dbReference>
<dbReference type="SUPFAM" id="SSF53448">
    <property type="entry name" value="Nucleotide-diphospho-sugar transferases"/>
    <property type="match status" value="1"/>
</dbReference>
<gene>
    <name evidence="5" type="primary">epsE</name>
    <name evidence="5" type="ORF">ElP_76110</name>
</gene>
<accession>A0A518HFL4</accession>
<dbReference type="AlphaFoldDB" id="A0A518HFL4"/>
<protein>
    <submittedName>
        <fullName evidence="5">Glycosyltransferase EpsE</fullName>
        <ecNumber evidence="5">2.4.-.-</ecNumber>
    </submittedName>
</protein>
<sequence length="311" mass="34376">MSTPAADPAVSVLMPAYNAARYLEQAVRSILGQGFDDLELLVIDDGSDDDTPALLRRLAEADPRLHALSRPNAGIVATRNQLLAMARGELLAVMDSDDVAEPGRIARQVDYLRNHPECVAVGSAVLVIDPQGDPLCVWNDDVSTHEQIDALHLEGHRGAVLCQPSVTMRAEAVRAVGGFRRRFEPAEDLDLYLRLAEVGRLANLPEPLLRYRMLPSSASHSRKREQVDGIRAAIEEAYRRRGLPAGPLPEPPSDEDLRLLADPSHNRALWGWWALRAGHVGSARKHARARLAERPLSPQSWRFLYCALRGR</sequence>
<geneLocation type="plasmid" evidence="6">
    <name>pelp_4</name>
</geneLocation>
<dbReference type="OrthoDB" id="9772170at2"/>
<comment type="similarity">
    <text evidence="1">Belongs to the glycosyltransferase 2 family.</text>
</comment>
<dbReference type="Proteomes" id="UP000317835">
    <property type="component" value="Plasmid pElP_4"/>
</dbReference>
<evidence type="ECO:0000256" key="3">
    <source>
        <dbReference type="ARBA" id="ARBA00022679"/>
    </source>
</evidence>
<dbReference type="InterPro" id="IPR050834">
    <property type="entry name" value="Glycosyltransf_2"/>
</dbReference>
<dbReference type="EMBL" id="CP036430">
    <property type="protein sequence ID" value="QDV39639.1"/>
    <property type="molecule type" value="Genomic_DNA"/>
</dbReference>
<proteinExistence type="inferred from homology"/>
<keyword evidence="5" id="KW-0614">Plasmid</keyword>
<name>A0A518HFL4_9BACT</name>
<keyword evidence="2 5" id="KW-0328">Glycosyltransferase</keyword>
<evidence type="ECO:0000256" key="1">
    <source>
        <dbReference type="ARBA" id="ARBA00006739"/>
    </source>
</evidence>
<evidence type="ECO:0000256" key="2">
    <source>
        <dbReference type="ARBA" id="ARBA00022676"/>
    </source>
</evidence>
<dbReference type="InterPro" id="IPR029044">
    <property type="entry name" value="Nucleotide-diphossugar_trans"/>
</dbReference>